<gene>
    <name evidence="1" type="ORF">O0R41_14950</name>
</gene>
<protein>
    <submittedName>
        <fullName evidence="1">DUF2171 domain-containing protein</fullName>
    </submittedName>
</protein>
<evidence type="ECO:0000313" key="1">
    <source>
        <dbReference type="EMBL" id="MDV5824903.1"/>
    </source>
</evidence>
<proteinExistence type="predicted"/>
<dbReference type="Proteomes" id="UP001185984">
    <property type="component" value="Unassembled WGS sequence"/>
</dbReference>
<keyword evidence="2" id="KW-1185">Reference proteome</keyword>
<dbReference type="InterPro" id="IPR018684">
    <property type="entry name" value="DUF2171"/>
</dbReference>
<comment type="caution">
    <text evidence="1">The sequence shown here is derived from an EMBL/GenBank/DDBJ whole genome shotgun (WGS) entry which is preliminary data.</text>
</comment>
<organism evidence="1 2">
    <name type="scientific">Sphingobium naphthae</name>
    <dbReference type="NCBI Taxonomy" id="1886786"/>
    <lineage>
        <taxon>Bacteria</taxon>
        <taxon>Pseudomonadati</taxon>
        <taxon>Pseudomonadota</taxon>
        <taxon>Alphaproteobacteria</taxon>
        <taxon>Sphingomonadales</taxon>
        <taxon>Sphingomonadaceae</taxon>
        <taxon>Sphingobium</taxon>
    </lineage>
</organism>
<dbReference type="Pfam" id="PF09939">
    <property type="entry name" value="DUF2171"/>
    <property type="match status" value="1"/>
</dbReference>
<accession>A0ABU3ZZF3</accession>
<dbReference type="RefSeq" id="WP_317517542.1">
    <property type="nucleotide sequence ID" value="NZ_JAPTHD010000006.1"/>
</dbReference>
<dbReference type="EMBL" id="JAPTHD010000006">
    <property type="protein sequence ID" value="MDV5824903.1"/>
    <property type="molecule type" value="Genomic_DNA"/>
</dbReference>
<evidence type="ECO:0000313" key="2">
    <source>
        <dbReference type="Proteomes" id="UP001185984"/>
    </source>
</evidence>
<reference evidence="2" key="1">
    <citation type="journal article" date="2022" name="J Environ Chem Eng">
        <title>Biodegradation of petroleum oil using a constructed nonpathogenic and heavy metal-tolerant bacterial consortium isolated from marine sponges.</title>
        <authorList>
            <person name="Dechsakulwatana C."/>
            <person name="Rungsihiranrut A."/>
            <person name="Muangchinda C."/>
            <person name="Ningthoujam R."/>
            <person name="Klankeo P."/>
            <person name="Pinyakong O."/>
        </authorList>
    </citation>
    <scope>NUCLEOTIDE SEQUENCE [LARGE SCALE GENOMIC DNA]</scope>
    <source>
        <strain evidence="2">MO2-4</strain>
    </source>
</reference>
<sequence>MADLSAIREHMNIIGADGVHVGTVDKVEGDRIKLIKADSGSHDDHHHYVSGGLVAEVEGDTVRLSANGASAVLLEEEESGRAIMDDDA</sequence>
<name>A0ABU3ZZF3_9SPHN</name>